<dbReference type="SUPFAM" id="SSF52799">
    <property type="entry name" value="(Phosphotyrosine protein) phosphatases II"/>
    <property type="match status" value="1"/>
</dbReference>
<comment type="similarity">
    <text evidence="1">Belongs to the protein-tyrosine phosphatase family.</text>
</comment>
<dbReference type="PANTHER" id="PTHR31126:SF1">
    <property type="entry name" value="TYROSINE SPECIFIC PROTEIN PHOSPHATASES DOMAIN-CONTAINING PROTEIN"/>
    <property type="match status" value="1"/>
</dbReference>
<dbReference type="GO" id="GO:0004721">
    <property type="term" value="F:phosphoprotein phosphatase activity"/>
    <property type="evidence" value="ECO:0007669"/>
    <property type="project" value="InterPro"/>
</dbReference>
<dbReference type="InterPro" id="IPR026893">
    <property type="entry name" value="Tyr/Ser_Pase_IphP-type"/>
</dbReference>
<dbReference type="InterPro" id="IPR016130">
    <property type="entry name" value="Tyr_Pase_AS"/>
</dbReference>
<dbReference type="PANTHER" id="PTHR31126">
    <property type="entry name" value="TYROSINE-PROTEIN PHOSPHATASE"/>
    <property type="match status" value="1"/>
</dbReference>
<evidence type="ECO:0000313" key="3">
    <source>
        <dbReference type="EMBL" id="MBC8336639.1"/>
    </source>
</evidence>
<evidence type="ECO:0000256" key="1">
    <source>
        <dbReference type="ARBA" id="ARBA00009580"/>
    </source>
</evidence>
<evidence type="ECO:0000313" key="4">
    <source>
        <dbReference type="Proteomes" id="UP000614469"/>
    </source>
</evidence>
<dbReference type="InterPro" id="IPR000387">
    <property type="entry name" value="Tyr_Pase_dom"/>
</dbReference>
<dbReference type="Proteomes" id="UP000614469">
    <property type="component" value="Unassembled WGS sequence"/>
</dbReference>
<organism evidence="3 4">
    <name type="scientific">Candidatus Desulfolinea nitratireducens</name>
    <dbReference type="NCBI Taxonomy" id="2841698"/>
    <lineage>
        <taxon>Bacteria</taxon>
        <taxon>Bacillati</taxon>
        <taxon>Chloroflexota</taxon>
        <taxon>Anaerolineae</taxon>
        <taxon>Anaerolineales</taxon>
        <taxon>Anaerolineales incertae sedis</taxon>
        <taxon>Candidatus Desulfolinea</taxon>
    </lineage>
</organism>
<proteinExistence type="inferred from homology"/>
<dbReference type="Gene3D" id="3.90.190.10">
    <property type="entry name" value="Protein tyrosine phosphatase superfamily"/>
    <property type="match status" value="1"/>
</dbReference>
<protein>
    <submittedName>
        <fullName evidence="3">Tyrosine-protein phosphatase</fullName>
    </submittedName>
</protein>
<dbReference type="Pfam" id="PF13350">
    <property type="entry name" value="Y_phosphatase3"/>
    <property type="match status" value="1"/>
</dbReference>
<accession>A0A8J6NRJ0</accession>
<comment type="caution">
    <text evidence="3">The sequence shown here is derived from an EMBL/GenBank/DDBJ whole genome shotgun (WGS) entry which is preliminary data.</text>
</comment>
<name>A0A8J6NRJ0_9CHLR</name>
<dbReference type="InterPro" id="IPR029021">
    <property type="entry name" value="Prot-tyrosine_phosphatase-like"/>
</dbReference>
<dbReference type="PROSITE" id="PS00383">
    <property type="entry name" value="TYR_PHOSPHATASE_1"/>
    <property type="match status" value="1"/>
</dbReference>
<feature type="domain" description="Tyrosine specific protein phosphatases" evidence="2">
    <location>
        <begin position="120"/>
        <end position="155"/>
    </location>
</feature>
<reference evidence="3 4" key="1">
    <citation type="submission" date="2020-08" db="EMBL/GenBank/DDBJ databases">
        <title>Bridging the membrane lipid divide: bacteria of the FCB group superphylum have the potential to synthesize archaeal ether lipids.</title>
        <authorList>
            <person name="Villanueva L."/>
            <person name="Von Meijenfeldt F.A.B."/>
            <person name="Westbye A.B."/>
            <person name="Yadav S."/>
            <person name="Hopmans E.C."/>
            <person name="Dutilh B.E."/>
            <person name="Sinninghe Damste J.S."/>
        </authorList>
    </citation>
    <scope>NUCLEOTIDE SEQUENCE [LARGE SCALE GENOMIC DNA]</scope>
    <source>
        <strain evidence="3">NIOZ-UU36</strain>
    </source>
</reference>
<dbReference type="EMBL" id="JACNJN010000179">
    <property type="protein sequence ID" value="MBC8336639.1"/>
    <property type="molecule type" value="Genomic_DNA"/>
</dbReference>
<sequence length="254" mass="29141">MESIHNFRDFGGYKTQNGTSLKSGLLYRSGDLSKASNADIDYIASLGIKTVCDLRSEFERQKEPDRIPIARPFTFFNIPMRPIVDYHGRSLRRLFSLMFGSERKMDYIAESYQAYREYATNYLPQLKALFHRISNPENLPLLIHCSAGKDRTGVVSSLIQLVLGVPFETVMEDYLITNENLDAYTQEIYRRLSKLAYFGVPWRMYAPLFDARSDYLSAALSQVKEEFGVLDQWIRRGLGFSEKDQAALAAVLIK</sequence>
<evidence type="ECO:0000259" key="2">
    <source>
        <dbReference type="PROSITE" id="PS50056"/>
    </source>
</evidence>
<gene>
    <name evidence="3" type="ORF">H8E29_15360</name>
</gene>
<dbReference type="AlphaFoldDB" id="A0A8J6NRJ0"/>
<dbReference type="PROSITE" id="PS50056">
    <property type="entry name" value="TYR_PHOSPHATASE_2"/>
    <property type="match status" value="1"/>
</dbReference>